<evidence type="ECO:0000256" key="7">
    <source>
        <dbReference type="ARBA" id="ARBA00023326"/>
    </source>
</evidence>
<dbReference type="GO" id="GO:0030245">
    <property type="term" value="P:cellulose catabolic process"/>
    <property type="evidence" value="ECO:0007669"/>
    <property type="project" value="UniProtKB-KW"/>
</dbReference>
<evidence type="ECO:0000256" key="6">
    <source>
        <dbReference type="ARBA" id="ARBA00023295"/>
    </source>
</evidence>
<comment type="caution">
    <text evidence="12">The sequence shown here is derived from an EMBL/GenBank/DDBJ whole genome shotgun (WGS) entry which is preliminary data.</text>
</comment>
<evidence type="ECO:0000256" key="10">
    <source>
        <dbReference type="PROSITE-ProRule" id="PRU10055"/>
    </source>
</evidence>
<dbReference type="SUPFAM" id="SSF51445">
    <property type="entry name" value="(Trans)glycosidases"/>
    <property type="match status" value="1"/>
</dbReference>
<keyword evidence="5" id="KW-0119">Carbohydrate metabolism</keyword>
<evidence type="ECO:0000313" key="13">
    <source>
        <dbReference type="Proteomes" id="UP000470213"/>
    </source>
</evidence>
<feature type="binding site" evidence="9">
    <location>
        <position position="401"/>
    </location>
    <ligand>
        <name>substrate</name>
    </ligand>
</feature>
<evidence type="ECO:0000256" key="1">
    <source>
        <dbReference type="ARBA" id="ARBA00010838"/>
    </source>
</evidence>
<dbReference type="Proteomes" id="UP000470213">
    <property type="component" value="Unassembled WGS sequence"/>
</dbReference>
<feature type="binding site" evidence="9">
    <location>
        <begin position="408"/>
        <end position="409"/>
    </location>
    <ligand>
        <name>substrate</name>
    </ligand>
</feature>
<keyword evidence="13" id="KW-1185">Reference proteome</keyword>
<comment type="catalytic activity">
    <reaction evidence="11">
        <text>Hydrolysis of terminal, non-reducing beta-D-glucosyl residues with release of beta-D-glucose.</text>
        <dbReference type="EC" id="3.2.1.21"/>
    </reaction>
</comment>
<dbReference type="GO" id="GO:0008422">
    <property type="term" value="F:beta-glucosidase activity"/>
    <property type="evidence" value="ECO:0007669"/>
    <property type="project" value="UniProtKB-EC"/>
</dbReference>
<dbReference type="InterPro" id="IPR017853">
    <property type="entry name" value="GH"/>
</dbReference>
<evidence type="ECO:0000313" key="12">
    <source>
        <dbReference type="EMBL" id="NDV90848.1"/>
    </source>
</evidence>
<dbReference type="RefSeq" id="WP_163084432.1">
    <property type="nucleotide sequence ID" value="NZ_JAAAWN010000006.1"/>
</dbReference>
<keyword evidence="6 11" id="KW-0326">Glycosidase</keyword>
<dbReference type="EC" id="3.2.1.21" evidence="2 11"/>
<dbReference type="FunFam" id="3.20.20.80:FF:000004">
    <property type="entry name" value="Beta-glucosidase 6-phospho-beta-glucosidase"/>
    <property type="match status" value="1"/>
</dbReference>
<comment type="similarity">
    <text evidence="1 11">Belongs to the glycosyl hydrolase 1 family.</text>
</comment>
<dbReference type="InterPro" id="IPR017736">
    <property type="entry name" value="Glyco_hydro_1_beta-glucosidase"/>
</dbReference>
<evidence type="ECO:0000256" key="11">
    <source>
        <dbReference type="RuleBase" id="RU361175"/>
    </source>
</evidence>
<feature type="active site" description="Proton donor" evidence="8">
    <location>
        <position position="171"/>
    </location>
</feature>
<gene>
    <name evidence="12" type="ORF">GTH32_06500</name>
</gene>
<evidence type="ECO:0000256" key="4">
    <source>
        <dbReference type="ARBA" id="ARBA00023001"/>
    </source>
</evidence>
<organism evidence="12 13">
    <name type="scientific">Alteromonas profundi</name>
    <dbReference type="NCBI Taxonomy" id="2696062"/>
    <lineage>
        <taxon>Bacteria</taxon>
        <taxon>Pseudomonadati</taxon>
        <taxon>Pseudomonadota</taxon>
        <taxon>Gammaproteobacteria</taxon>
        <taxon>Alteromonadales</taxon>
        <taxon>Alteromonadaceae</taxon>
        <taxon>Alteromonas/Salinimonas group</taxon>
        <taxon>Alteromonas</taxon>
    </lineage>
</organism>
<feature type="active site" description="Nucleophile" evidence="8 10">
    <location>
        <position position="355"/>
    </location>
</feature>
<feature type="binding site" evidence="9">
    <location>
        <position position="170"/>
    </location>
    <ligand>
        <name>substrate</name>
    </ligand>
</feature>
<keyword evidence="4" id="KW-0136">Cellulose degradation</keyword>
<dbReference type="Gene3D" id="3.20.20.80">
    <property type="entry name" value="Glycosidases"/>
    <property type="match status" value="1"/>
</dbReference>
<name>A0A7X5LK63_9ALTE</name>
<feature type="binding site" evidence="9">
    <location>
        <position position="126"/>
    </location>
    <ligand>
        <name>substrate</name>
    </ligand>
</feature>
<evidence type="ECO:0000256" key="9">
    <source>
        <dbReference type="PIRSR" id="PIRSR617736-2"/>
    </source>
</evidence>
<dbReference type="PANTHER" id="PTHR10353:SF36">
    <property type="entry name" value="LP05116P"/>
    <property type="match status" value="1"/>
</dbReference>
<feature type="binding site" evidence="9">
    <location>
        <position position="28"/>
    </location>
    <ligand>
        <name>substrate</name>
    </ligand>
</feature>
<evidence type="ECO:0000256" key="3">
    <source>
        <dbReference type="ARBA" id="ARBA00022801"/>
    </source>
</evidence>
<evidence type="ECO:0000256" key="5">
    <source>
        <dbReference type="ARBA" id="ARBA00023277"/>
    </source>
</evidence>
<evidence type="ECO:0000256" key="8">
    <source>
        <dbReference type="PIRSR" id="PIRSR617736-1"/>
    </source>
</evidence>
<dbReference type="AlphaFoldDB" id="A0A7X5LK63"/>
<dbReference type="InterPro" id="IPR018120">
    <property type="entry name" value="Glyco_hydro_1_AS"/>
</dbReference>
<dbReference type="PRINTS" id="PR00131">
    <property type="entry name" value="GLHYDRLASE1"/>
</dbReference>
<reference evidence="12 13" key="1">
    <citation type="submission" date="2020-01" db="EMBL/GenBank/DDBJ databases">
        <authorList>
            <person name="Chen J."/>
            <person name="Zhu S."/>
            <person name="Yang J."/>
        </authorList>
    </citation>
    <scope>NUCLEOTIDE SEQUENCE [LARGE SCALE GENOMIC DNA]</scope>
    <source>
        <strain evidence="12 13">345S023</strain>
    </source>
</reference>
<dbReference type="PANTHER" id="PTHR10353">
    <property type="entry name" value="GLYCOSYL HYDROLASE"/>
    <property type="match status" value="1"/>
</dbReference>
<dbReference type="PROSITE" id="PS00572">
    <property type="entry name" value="GLYCOSYL_HYDROL_F1_1"/>
    <property type="match status" value="1"/>
</dbReference>
<feature type="binding site" evidence="9">
    <location>
        <position position="299"/>
    </location>
    <ligand>
        <name>substrate</name>
    </ligand>
</feature>
<dbReference type="EMBL" id="JAAAWN010000006">
    <property type="protein sequence ID" value="NDV90848.1"/>
    <property type="molecule type" value="Genomic_DNA"/>
</dbReference>
<evidence type="ECO:0000256" key="2">
    <source>
        <dbReference type="ARBA" id="ARBA00012744"/>
    </source>
</evidence>
<protein>
    <recommendedName>
        <fullName evidence="2 11">Beta-glucosidase</fullName>
        <ecNumber evidence="2 11">3.2.1.21</ecNumber>
    </recommendedName>
</protein>
<sequence length="446" mass="50692">MTKKISLSSTSPMLKPSFLFGTATSSFQIEGDAEGRLECIWDVFCRQEGAIADKSDGLHACEHIKRWKEDVVLINSLGVDAYRLSLSWPRLMQKNGEINQQGLAFYTMLLDELNSLNIKPFVTLYHWDLPQYLEDEGGWLNRQTAYAFEHYVDKVTTALGDRVYSYATFNEPFCSAYLGYEIGVHAPGKVGRKKGRTAAHHILLAHGLGMQVLKKNVPTALNGIVLNFTPCYSATEKPEDIAAAERADEYINQWYMQPVMEGCYPDVINKLDDNDKPPIQPGDMDIICQPLDFLGVNFYTRLHYSAAKKTGELYFEHQHYPPKTDIGWEIHPPALTQLLLSLHQRYKLPPVYITENGAAMADVVVDGRVEDNDRIDYYQNHLLAVEEAMNLGVKVSGYFAWSLMDNFEWAEGYEKRFGIVYVDFNNQARILKDSAKAFKALLAQRK</sequence>
<accession>A0A7X5LK63</accession>
<dbReference type="InterPro" id="IPR001360">
    <property type="entry name" value="Glyco_hydro_1"/>
</dbReference>
<keyword evidence="3 11" id="KW-0378">Hydrolase</keyword>
<keyword evidence="7" id="KW-0624">Polysaccharide degradation</keyword>
<proteinExistence type="inferred from homology"/>
<dbReference type="NCBIfam" id="TIGR03356">
    <property type="entry name" value="BGL"/>
    <property type="match status" value="1"/>
</dbReference>
<dbReference type="Pfam" id="PF00232">
    <property type="entry name" value="Glyco_hydro_1"/>
    <property type="match status" value="1"/>
</dbReference>